<dbReference type="EMBL" id="JWZX01001842">
    <property type="protein sequence ID" value="KOO32141.1"/>
    <property type="molecule type" value="Genomic_DNA"/>
</dbReference>
<evidence type="ECO:0000313" key="2">
    <source>
        <dbReference type="EMBL" id="KOO32141.1"/>
    </source>
</evidence>
<feature type="region of interest" description="Disordered" evidence="1">
    <location>
        <begin position="1"/>
        <end position="71"/>
    </location>
</feature>
<feature type="region of interest" description="Disordered" evidence="1">
    <location>
        <begin position="190"/>
        <end position="231"/>
    </location>
</feature>
<feature type="compositionally biased region" description="Polar residues" evidence="1">
    <location>
        <begin position="700"/>
        <end position="709"/>
    </location>
</feature>
<dbReference type="InterPro" id="IPR051291">
    <property type="entry name" value="CIMAP"/>
</dbReference>
<evidence type="ECO:0000313" key="3">
    <source>
        <dbReference type="Proteomes" id="UP000037460"/>
    </source>
</evidence>
<name>A0A0M0JZR6_9EUKA</name>
<accession>A0A0M0JZR6</accession>
<gene>
    <name evidence="2" type="ORF">Ctob_008734</name>
</gene>
<feature type="compositionally biased region" description="Low complexity" evidence="1">
    <location>
        <begin position="259"/>
        <end position="271"/>
    </location>
</feature>
<feature type="compositionally biased region" description="Low complexity" evidence="1">
    <location>
        <begin position="406"/>
        <end position="421"/>
    </location>
</feature>
<protein>
    <submittedName>
        <fullName evidence="2">Uncharacterized protein</fullName>
    </submittedName>
</protein>
<dbReference type="Proteomes" id="UP000037460">
    <property type="component" value="Unassembled WGS sequence"/>
</dbReference>
<proteinExistence type="predicted"/>
<feature type="region of interest" description="Disordered" evidence="1">
    <location>
        <begin position="129"/>
        <end position="171"/>
    </location>
</feature>
<feature type="region of interest" description="Disordered" evidence="1">
    <location>
        <begin position="317"/>
        <end position="344"/>
    </location>
</feature>
<feature type="region of interest" description="Disordered" evidence="1">
    <location>
        <begin position="259"/>
        <end position="280"/>
    </location>
</feature>
<organism evidence="2 3">
    <name type="scientific">Chrysochromulina tobinii</name>
    <dbReference type="NCBI Taxonomy" id="1460289"/>
    <lineage>
        <taxon>Eukaryota</taxon>
        <taxon>Haptista</taxon>
        <taxon>Haptophyta</taxon>
        <taxon>Prymnesiophyceae</taxon>
        <taxon>Prymnesiales</taxon>
        <taxon>Chrysochromulinaceae</taxon>
        <taxon>Chrysochromulina</taxon>
    </lineage>
</organism>
<feature type="region of interest" description="Disordered" evidence="1">
    <location>
        <begin position="532"/>
        <end position="563"/>
    </location>
</feature>
<feature type="region of interest" description="Disordered" evidence="1">
    <location>
        <begin position="581"/>
        <end position="709"/>
    </location>
</feature>
<feature type="compositionally biased region" description="Gly residues" evidence="1">
    <location>
        <begin position="368"/>
        <end position="382"/>
    </location>
</feature>
<comment type="caution">
    <text evidence="2">The sequence shown here is derived from an EMBL/GenBank/DDBJ whole genome shotgun (WGS) entry which is preliminary data.</text>
</comment>
<sequence>MSLLSQDSRFKPDRQDTREDYSGARPGAFSKSLSRSGSSAVGGMGGTSARTTVFDSAASKEPTPSIGAYDTREKTGAFANVAPKGSGSVSAAFASKSGRFDRTTAPASTATTAYDVNYNTIGAAANRSKAAASRKGGFGSSVSRDTMTWNPGKDAGKDAGEGAESGANDYTPVPSSFGVSKSFHKGPSAAFGGAKDRFAPAKAATPGPGEYEDVDRKPLAPFNKSGANGVLRSTMGLGERFKATKEDARVDYSAARPGAFASKSVSSSKAANTGFGGTSSRSSVFADAAAAAAKNPSSQLGPYDNALTGAFASVTQKSGPSAGFASKSARLPTEKVEGPAPGAYNAHALGSIASAASKSFSKSVLAGSGGFGTGVRGRGEGTFGRPKQDEDAPGPGAYDASAPTDATKSAKPSAAFASKSARLATLRPSSAPQATDYDPHANDGLAATATRTFNKKAEAMGGTADRFAPTREAIQADYSDAREGAFSKSKSASSAPNTGFGGTSKRETFLPAASEAPDSYYVGPGAFAKANESATAPSAAFSSRSERLHTPKGSDAPAPGAYNAHALGSMASAAAKSFNKSAAAGSGGFGTAVRRPEAFLRTPAETPGPGTYEAPDAKPSDAKPSAAFASKSVKLAELRQTSAPQSTDYDPHANDGMGQVKSFNARVGKSGSGFGQKAARHLHQTKATPAPGEYDAIDPTKQTVDQSSAKGRVTGAFASTTLRDTGAWGVP</sequence>
<dbReference type="Pfam" id="PF07004">
    <property type="entry name" value="SHIPPO-rpt"/>
    <property type="match status" value="2"/>
</dbReference>
<feature type="compositionally biased region" description="Polar residues" evidence="1">
    <location>
        <begin position="639"/>
        <end position="648"/>
    </location>
</feature>
<evidence type="ECO:0000256" key="1">
    <source>
        <dbReference type="SAM" id="MobiDB-lite"/>
    </source>
</evidence>
<dbReference type="InterPro" id="IPR010736">
    <property type="entry name" value="SHIPPO-rpt"/>
</dbReference>
<keyword evidence="3" id="KW-1185">Reference proteome</keyword>
<dbReference type="PANTHER" id="PTHR21580">
    <property type="entry name" value="SHIPPO-1-RELATED"/>
    <property type="match status" value="1"/>
</dbReference>
<feature type="compositionally biased region" description="Polar residues" evidence="1">
    <location>
        <begin position="140"/>
        <end position="149"/>
    </location>
</feature>
<feature type="compositionally biased region" description="Polar residues" evidence="1">
    <location>
        <begin position="532"/>
        <end position="543"/>
    </location>
</feature>
<feature type="region of interest" description="Disordered" evidence="1">
    <location>
        <begin position="368"/>
        <end position="511"/>
    </location>
</feature>
<reference evidence="3" key="1">
    <citation type="journal article" date="2015" name="PLoS Genet.">
        <title>Genome Sequence and Transcriptome Analyses of Chrysochromulina tobin: Metabolic Tools for Enhanced Algal Fitness in the Prominent Order Prymnesiales (Haptophyceae).</title>
        <authorList>
            <person name="Hovde B.T."/>
            <person name="Deodato C.R."/>
            <person name="Hunsperger H.M."/>
            <person name="Ryken S.A."/>
            <person name="Yost W."/>
            <person name="Jha R.K."/>
            <person name="Patterson J."/>
            <person name="Monnat R.J. Jr."/>
            <person name="Barlow S.B."/>
            <person name="Starkenburg S.R."/>
            <person name="Cattolico R.A."/>
        </authorList>
    </citation>
    <scope>NUCLEOTIDE SEQUENCE</scope>
    <source>
        <strain evidence="3">CCMP291</strain>
    </source>
</reference>
<dbReference type="AlphaFoldDB" id="A0A0M0JZR6"/>
<dbReference type="PANTHER" id="PTHR21580:SF28">
    <property type="entry name" value="BOREALIN N-TERMINAL DOMAIN-CONTAINING PROTEIN-RELATED"/>
    <property type="match status" value="1"/>
</dbReference>
<feature type="compositionally biased region" description="Basic and acidic residues" evidence="1">
    <location>
        <begin position="8"/>
        <end position="22"/>
    </location>
</feature>